<sequence length="198" mass="20638">MGDLSDKTVAVLGATGAQGSAVVDALLPRGATVRALVRDEASEGARRLAARGVRLVRGALDDAAALEALFEGADGAFTVLLPGNAEDPGREMRWGATVMGAAERAGVGHVVHSSVSATGWRERLPQQAGTFAKAAGYWDGKEWVEGRLRASTIAVGTTLKPAYFMENFLPPRVSGWRPPGSRPGRRGTSEAEGEGSGR</sequence>
<accession>A0A017T4C4</accession>
<name>A0A017T4C4_9BACT</name>
<feature type="region of interest" description="Disordered" evidence="3">
    <location>
        <begin position="173"/>
        <end position="198"/>
    </location>
</feature>
<dbReference type="InterPro" id="IPR008030">
    <property type="entry name" value="NmrA-like"/>
</dbReference>
<evidence type="ECO:0000313" key="6">
    <source>
        <dbReference type="Proteomes" id="UP000019678"/>
    </source>
</evidence>
<dbReference type="OrthoDB" id="9794300at2"/>
<dbReference type="PANTHER" id="PTHR42748:SF7">
    <property type="entry name" value="NMRA LIKE REDOX SENSOR 1-RELATED"/>
    <property type="match status" value="1"/>
</dbReference>
<dbReference type="Pfam" id="PF05368">
    <property type="entry name" value="NmrA"/>
    <property type="match status" value="1"/>
</dbReference>
<dbReference type="AlphaFoldDB" id="A0A017T4C4"/>
<dbReference type="Proteomes" id="UP000019678">
    <property type="component" value="Unassembled WGS sequence"/>
</dbReference>
<dbReference type="STRING" id="1192034.CAP_5537"/>
<evidence type="ECO:0000256" key="2">
    <source>
        <dbReference type="ARBA" id="ARBA00022857"/>
    </source>
</evidence>
<dbReference type="eggNOG" id="COG0702">
    <property type="taxonomic scope" value="Bacteria"/>
</dbReference>
<feature type="domain" description="NmrA-like" evidence="4">
    <location>
        <begin position="6"/>
        <end position="171"/>
    </location>
</feature>
<dbReference type="PANTHER" id="PTHR42748">
    <property type="entry name" value="NITROGEN METABOLITE REPRESSION PROTEIN NMRA FAMILY MEMBER"/>
    <property type="match status" value="1"/>
</dbReference>
<evidence type="ECO:0000313" key="5">
    <source>
        <dbReference type="EMBL" id="EYF03431.1"/>
    </source>
</evidence>
<gene>
    <name evidence="5" type="ORF">CAP_5537</name>
</gene>
<keyword evidence="2" id="KW-0521">NADP</keyword>
<dbReference type="Gene3D" id="3.40.50.720">
    <property type="entry name" value="NAD(P)-binding Rossmann-like Domain"/>
    <property type="match status" value="1"/>
</dbReference>
<keyword evidence="6" id="KW-1185">Reference proteome</keyword>
<organism evidence="5 6">
    <name type="scientific">Chondromyces apiculatus DSM 436</name>
    <dbReference type="NCBI Taxonomy" id="1192034"/>
    <lineage>
        <taxon>Bacteria</taxon>
        <taxon>Pseudomonadati</taxon>
        <taxon>Myxococcota</taxon>
        <taxon>Polyangia</taxon>
        <taxon>Polyangiales</taxon>
        <taxon>Polyangiaceae</taxon>
        <taxon>Chondromyces</taxon>
    </lineage>
</organism>
<dbReference type="SUPFAM" id="SSF51735">
    <property type="entry name" value="NAD(P)-binding Rossmann-fold domains"/>
    <property type="match status" value="1"/>
</dbReference>
<dbReference type="RefSeq" id="WP_156041160.1">
    <property type="nucleotide sequence ID" value="NZ_ASRX01000046.1"/>
</dbReference>
<comment type="caution">
    <text evidence="5">The sequence shown here is derived from an EMBL/GenBank/DDBJ whole genome shotgun (WGS) entry which is preliminary data.</text>
</comment>
<evidence type="ECO:0000256" key="1">
    <source>
        <dbReference type="ARBA" id="ARBA00006328"/>
    </source>
</evidence>
<evidence type="ECO:0000259" key="4">
    <source>
        <dbReference type="Pfam" id="PF05368"/>
    </source>
</evidence>
<protein>
    <recommendedName>
        <fullName evidence="4">NmrA-like domain-containing protein</fullName>
    </recommendedName>
</protein>
<proteinExistence type="inferred from homology"/>
<dbReference type="InterPro" id="IPR036291">
    <property type="entry name" value="NAD(P)-bd_dom_sf"/>
</dbReference>
<dbReference type="EMBL" id="ASRX01000046">
    <property type="protein sequence ID" value="EYF03431.1"/>
    <property type="molecule type" value="Genomic_DNA"/>
</dbReference>
<evidence type="ECO:0000256" key="3">
    <source>
        <dbReference type="SAM" id="MobiDB-lite"/>
    </source>
</evidence>
<dbReference type="InterPro" id="IPR051164">
    <property type="entry name" value="NmrA-like_oxidored"/>
</dbReference>
<reference evidence="5 6" key="1">
    <citation type="submission" date="2013-05" db="EMBL/GenBank/DDBJ databases">
        <title>Genome assembly of Chondromyces apiculatus DSM 436.</title>
        <authorList>
            <person name="Sharma G."/>
            <person name="Khatri I."/>
            <person name="Kaur C."/>
            <person name="Mayilraj S."/>
            <person name="Subramanian S."/>
        </authorList>
    </citation>
    <scope>NUCLEOTIDE SEQUENCE [LARGE SCALE GENOMIC DNA]</scope>
    <source>
        <strain evidence="5 6">DSM 436</strain>
    </source>
</reference>
<comment type="similarity">
    <text evidence="1">Belongs to the NmrA-type oxidoreductase family.</text>
</comment>